<sequence>MTEFASFWQGGFEGADYITRQHVPLSMNESNGHLQKVFEDYTALKEFGIKTVRESVGWRLCDRPEGYDFSSVYTRMLAAKKAGIQICWTISHYGWPEDTDIFAADFVPRFARFCGVLATYLAPFFDSPPVYSPVNEISFTSWAISVGFFPRHANPATRRA</sequence>
<evidence type="ECO:0000313" key="2">
    <source>
        <dbReference type="Proteomes" id="UP001164712"/>
    </source>
</evidence>
<dbReference type="Proteomes" id="UP001164712">
    <property type="component" value="Chromosome"/>
</dbReference>
<name>A0ABY7HTT3_9GAMM</name>
<dbReference type="Gene3D" id="3.20.20.80">
    <property type="entry name" value="Glycosidases"/>
    <property type="match status" value="1"/>
</dbReference>
<evidence type="ECO:0000313" key="1">
    <source>
        <dbReference type="EMBL" id="WAT02402.1"/>
    </source>
</evidence>
<dbReference type="SUPFAM" id="SSF51445">
    <property type="entry name" value="(Trans)glycosidases"/>
    <property type="match status" value="1"/>
</dbReference>
<reference evidence="1" key="1">
    <citation type="submission" date="2022-12" db="EMBL/GenBank/DDBJ databases">
        <title>Complete genome sequence of an Australian strain of Rouxiella badensis DAR84756 and resolution of the R. badensis DSM100043 and R. chamberiensis DSM28324 genomes.</title>
        <authorList>
            <person name="Paul S."/>
            <person name="Anderson P.J."/>
            <person name="Maynard G."/>
            <person name="Dyall-Smith M."/>
            <person name="Kudinha T."/>
        </authorList>
    </citation>
    <scope>NUCLEOTIDE SEQUENCE</scope>
    <source>
        <strain evidence="1">DSM 28324</strain>
    </source>
</reference>
<dbReference type="EMBL" id="CP114058">
    <property type="protein sequence ID" value="WAT02402.1"/>
    <property type="molecule type" value="Genomic_DNA"/>
</dbReference>
<dbReference type="InterPro" id="IPR017853">
    <property type="entry name" value="GH"/>
</dbReference>
<dbReference type="RefSeq" id="WP_269128236.1">
    <property type="nucleotide sequence ID" value="NZ_CP114058.1"/>
</dbReference>
<accession>A0ABY7HTT3</accession>
<protein>
    <recommendedName>
        <fullName evidence="3">Beta-glucosidase</fullName>
    </recommendedName>
</protein>
<organism evidence="1 2">
    <name type="scientific">Rouxiella chamberiensis</name>
    <dbReference type="NCBI Taxonomy" id="1513468"/>
    <lineage>
        <taxon>Bacteria</taxon>
        <taxon>Pseudomonadati</taxon>
        <taxon>Pseudomonadota</taxon>
        <taxon>Gammaproteobacteria</taxon>
        <taxon>Enterobacterales</taxon>
        <taxon>Yersiniaceae</taxon>
        <taxon>Rouxiella</taxon>
    </lineage>
</organism>
<gene>
    <name evidence="1" type="ORF">O1V66_07310</name>
</gene>
<evidence type="ECO:0008006" key="3">
    <source>
        <dbReference type="Google" id="ProtNLM"/>
    </source>
</evidence>
<proteinExistence type="predicted"/>
<keyword evidence="2" id="KW-1185">Reference proteome</keyword>